<evidence type="ECO:0000256" key="1">
    <source>
        <dbReference type="SAM" id="Coils"/>
    </source>
</evidence>
<keyword evidence="1" id="KW-0175">Coiled coil</keyword>
<dbReference type="Proteomes" id="UP000023152">
    <property type="component" value="Unassembled WGS sequence"/>
</dbReference>
<name>X6P3C6_RETFI</name>
<feature type="compositionally biased region" description="Basic and acidic residues" evidence="2">
    <location>
        <begin position="56"/>
        <end position="73"/>
    </location>
</feature>
<evidence type="ECO:0000313" key="4">
    <source>
        <dbReference type="Proteomes" id="UP000023152"/>
    </source>
</evidence>
<dbReference type="AlphaFoldDB" id="X6P3C6"/>
<sequence length="250" mass="28982">MFKPKMKTCVKTLTSLNLAFLKQGHNFFATLQANCEYLLKYKDEVKRLKGELSEKETELQKEVEAKRASDQHSHNKRTKNEKKWKKKFEFEEKIEIFEKQLKSQKREEELHCVKTQAKANLSSLAEKTDNEELIIRGANERIVKLDDGLNEARNTGENLSKKLTALSDELEVIKKEKPICLDMLYAQNAESVASNKINNLEKELSAHKEKYTNEINFVEASNRKFSEQIDDLKKNFLTNHLKALCLQTSG</sequence>
<dbReference type="EMBL" id="ASPP01004509">
    <property type="protein sequence ID" value="ETO32067.1"/>
    <property type="molecule type" value="Genomic_DNA"/>
</dbReference>
<organism evidence="3 4">
    <name type="scientific">Reticulomyxa filosa</name>
    <dbReference type="NCBI Taxonomy" id="46433"/>
    <lineage>
        <taxon>Eukaryota</taxon>
        <taxon>Sar</taxon>
        <taxon>Rhizaria</taxon>
        <taxon>Retaria</taxon>
        <taxon>Foraminifera</taxon>
        <taxon>Monothalamids</taxon>
        <taxon>Reticulomyxidae</taxon>
        <taxon>Reticulomyxa</taxon>
    </lineage>
</organism>
<keyword evidence="4" id="KW-1185">Reference proteome</keyword>
<feature type="coiled-coil region" evidence="1">
    <location>
        <begin position="135"/>
        <end position="235"/>
    </location>
</feature>
<comment type="caution">
    <text evidence="3">The sequence shown here is derived from an EMBL/GenBank/DDBJ whole genome shotgun (WGS) entry which is preliminary data.</text>
</comment>
<reference evidence="3 4" key="1">
    <citation type="journal article" date="2013" name="Curr. Biol.">
        <title>The Genome of the Foraminiferan Reticulomyxa filosa.</title>
        <authorList>
            <person name="Glockner G."/>
            <person name="Hulsmann N."/>
            <person name="Schleicher M."/>
            <person name="Noegel A.A."/>
            <person name="Eichinger L."/>
            <person name="Gallinger C."/>
            <person name="Pawlowski J."/>
            <person name="Sierra R."/>
            <person name="Euteneuer U."/>
            <person name="Pillet L."/>
            <person name="Moustafa A."/>
            <person name="Platzer M."/>
            <person name="Groth M."/>
            <person name="Szafranski K."/>
            <person name="Schliwa M."/>
        </authorList>
    </citation>
    <scope>NUCLEOTIDE SEQUENCE [LARGE SCALE GENOMIC DNA]</scope>
</reference>
<feature type="region of interest" description="Disordered" evidence="2">
    <location>
        <begin position="56"/>
        <end position="82"/>
    </location>
</feature>
<accession>X6P3C6</accession>
<protein>
    <submittedName>
        <fullName evidence="3">Viral A-type inclusion protein</fullName>
    </submittedName>
</protein>
<gene>
    <name evidence="3" type="ORF">RFI_05050</name>
</gene>
<proteinExistence type="predicted"/>
<evidence type="ECO:0000256" key="2">
    <source>
        <dbReference type="SAM" id="MobiDB-lite"/>
    </source>
</evidence>
<evidence type="ECO:0000313" key="3">
    <source>
        <dbReference type="EMBL" id="ETO32067.1"/>
    </source>
</evidence>